<dbReference type="EMBL" id="QQOH01000006">
    <property type="protein sequence ID" value="RDE18045.1"/>
    <property type="molecule type" value="Genomic_DNA"/>
</dbReference>
<dbReference type="Proteomes" id="UP000253769">
    <property type="component" value="Unassembled WGS sequence"/>
</dbReference>
<dbReference type="InterPro" id="IPR051454">
    <property type="entry name" value="RNA/ubiquinone_mod_enzymes"/>
</dbReference>
<keyword evidence="1" id="KW-0831">Ubiquinone biosynthesis</keyword>
<keyword evidence="1" id="KW-0408">Iron</keyword>
<organism evidence="2 3">
    <name type="scientific">Motiliproteus coralliicola</name>
    <dbReference type="NCBI Taxonomy" id="2283196"/>
    <lineage>
        <taxon>Bacteria</taxon>
        <taxon>Pseudomonadati</taxon>
        <taxon>Pseudomonadota</taxon>
        <taxon>Gammaproteobacteria</taxon>
        <taxon>Oceanospirillales</taxon>
        <taxon>Oceanospirillaceae</taxon>
        <taxon>Motiliproteus</taxon>
    </lineage>
</organism>
<evidence type="ECO:0000256" key="1">
    <source>
        <dbReference type="HAMAP-Rule" id="MF_02233"/>
    </source>
</evidence>
<dbReference type="RefSeq" id="WP_114697164.1">
    <property type="nucleotide sequence ID" value="NZ_QQOH01000006.1"/>
</dbReference>
<dbReference type="GO" id="GO:0006744">
    <property type="term" value="P:ubiquinone biosynthetic process"/>
    <property type="evidence" value="ECO:0007669"/>
    <property type="project" value="UniProtKB-UniRule"/>
</dbReference>
<comment type="pathway">
    <text evidence="1">Cofactor biosynthesis; ubiquinone biosynthesis.</text>
</comment>
<keyword evidence="1" id="KW-0479">Metal-binding</keyword>
<proteinExistence type="inferred from homology"/>
<gene>
    <name evidence="1" type="primary">ubiV</name>
    <name evidence="2" type="ORF">DV711_18140</name>
</gene>
<dbReference type="InterPro" id="IPR001539">
    <property type="entry name" value="Peptidase_U32"/>
</dbReference>
<evidence type="ECO:0000313" key="3">
    <source>
        <dbReference type="Proteomes" id="UP000253769"/>
    </source>
</evidence>
<comment type="caution">
    <text evidence="2">The sequence shown here is derived from an EMBL/GenBank/DDBJ whole genome shotgun (WGS) entry which is preliminary data.</text>
</comment>
<dbReference type="PANTHER" id="PTHR30217:SF11">
    <property type="entry name" value="UBIQUINONE BIOSYNTHESIS PROTEIN UBIV"/>
    <property type="match status" value="1"/>
</dbReference>
<accession>A0A369WF04</accession>
<protein>
    <recommendedName>
        <fullName evidence="1">Ubiquinone biosynthesis protein UbiV</fullName>
    </recommendedName>
</protein>
<dbReference type="NCBIfam" id="NF011991">
    <property type="entry name" value="PRK15447.1"/>
    <property type="match status" value="1"/>
</dbReference>
<feature type="binding site" evidence="1">
    <location>
        <position position="201"/>
    </location>
    <ligand>
        <name>[4Fe-4S] cluster</name>
        <dbReference type="ChEBI" id="CHEBI:49883"/>
    </ligand>
</feature>
<dbReference type="OrthoDB" id="8523349at2"/>
<dbReference type="GO" id="GO:0046872">
    <property type="term" value="F:metal ion binding"/>
    <property type="evidence" value="ECO:0007669"/>
    <property type="project" value="UniProtKB-KW"/>
</dbReference>
<dbReference type="Pfam" id="PF01136">
    <property type="entry name" value="Peptidase_U32"/>
    <property type="match status" value="1"/>
</dbReference>
<feature type="binding site" evidence="1">
    <location>
        <position position="39"/>
    </location>
    <ligand>
        <name>[4Fe-4S] cluster</name>
        <dbReference type="ChEBI" id="CHEBI:49883"/>
    </ligand>
</feature>
<comment type="similarity">
    <text evidence="1">Belongs to the peptidase U32 family. UbiV subfamily.</text>
</comment>
<feature type="binding site" evidence="1">
    <location>
        <position position="188"/>
    </location>
    <ligand>
        <name>[4Fe-4S] cluster</name>
        <dbReference type="ChEBI" id="CHEBI:49883"/>
    </ligand>
</feature>
<sequence length="304" mass="34239">MQLSLGSLLFFWDRERVYNFYRDMIEQPVDIIYLGESVCSKRRELKTAEWIELGQELAQSGKEPGKAAGKQIVLSSLALIEAESELKTLRRLCDNGELMIEANDIGAVQLMAERKLPFVAGTSINIYNARTLKNLYDNGMRRWVMPVELSGKALADILTDAQSMGIDGELETEVFSYGLMPLAYSARCFTARARNLPKDRCQYVCLEYPDGLPMSSQEDQEVFTINGIQTLSGQTYNLLPELDEMKRIGVDIVRLSPQGEEMASVIKQFRDQLDGNSNQIPIIPQDAVNGYWYDDAGLVNTHQS</sequence>
<dbReference type="GO" id="GO:0051539">
    <property type="term" value="F:4 iron, 4 sulfur cluster binding"/>
    <property type="evidence" value="ECO:0007669"/>
    <property type="project" value="UniProtKB-UniRule"/>
</dbReference>
<dbReference type="HAMAP" id="MF_02233">
    <property type="entry name" value="UbiV"/>
    <property type="match status" value="1"/>
</dbReference>
<name>A0A369WF04_9GAMM</name>
<dbReference type="InterPro" id="IPR043693">
    <property type="entry name" value="UbiV"/>
</dbReference>
<evidence type="ECO:0000313" key="2">
    <source>
        <dbReference type="EMBL" id="RDE18045.1"/>
    </source>
</evidence>
<comment type="cofactor">
    <cofactor evidence="1">
        <name>[4Fe-4S] cluster</name>
        <dbReference type="ChEBI" id="CHEBI:49883"/>
    </cofactor>
</comment>
<keyword evidence="1" id="KW-0004">4Fe-4S</keyword>
<reference evidence="2 3" key="1">
    <citation type="submission" date="2018-07" db="EMBL/GenBank/DDBJ databases">
        <title>Motiliproteus coralliicola sp. nov., a bacterium isolated from Coral.</title>
        <authorList>
            <person name="Wang G."/>
        </authorList>
    </citation>
    <scope>NUCLEOTIDE SEQUENCE [LARGE SCALE GENOMIC DNA]</scope>
    <source>
        <strain evidence="2 3">C34</strain>
    </source>
</reference>
<dbReference type="UniPathway" id="UPA00232"/>
<dbReference type="AlphaFoldDB" id="A0A369WF04"/>
<comment type="function">
    <text evidence="1">Required for O(2)-independent ubiquinone (coenzyme Q) biosynthesis. Together with UbiU, is essential for the C6-hydroxylation reaction in the oxygen-independent ubiquinone biosynthesis pathway.</text>
</comment>
<feature type="binding site" evidence="1">
    <location>
        <position position="205"/>
    </location>
    <ligand>
        <name>[4Fe-4S] cluster</name>
        <dbReference type="ChEBI" id="CHEBI:49883"/>
    </ligand>
</feature>
<keyword evidence="3" id="KW-1185">Reference proteome</keyword>
<dbReference type="PANTHER" id="PTHR30217">
    <property type="entry name" value="PEPTIDASE U32 FAMILY"/>
    <property type="match status" value="1"/>
</dbReference>
<keyword evidence="1" id="KW-0411">Iron-sulfur</keyword>
<comment type="subunit">
    <text evidence="1">Forms a heterodimer with UbiU.</text>
</comment>